<comment type="caution">
    <text evidence="2">The sequence shown here is derived from an EMBL/GenBank/DDBJ whole genome shotgun (WGS) entry which is preliminary data.</text>
</comment>
<evidence type="ECO:0000313" key="2">
    <source>
        <dbReference type="EMBL" id="MFC0081360.1"/>
    </source>
</evidence>
<proteinExistence type="predicted"/>
<dbReference type="SUPFAM" id="SSF55729">
    <property type="entry name" value="Acyl-CoA N-acyltransferases (Nat)"/>
    <property type="match status" value="1"/>
</dbReference>
<keyword evidence="2" id="KW-0012">Acyltransferase</keyword>
<dbReference type="EC" id="2.3.1.-" evidence="2"/>
<dbReference type="Gene3D" id="3.40.630.30">
    <property type="match status" value="1"/>
</dbReference>
<dbReference type="PANTHER" id="PTHR42791">
    <property type="entry name" value="GNAT FAMILY ACETYLTRANSFERASE"/>
    <property type="match status" value="1"/>
</dbReference>
<sequence>MTSSERPVTGEPAWADPVLVPGGPVVVRPLDLGAGARPGDRGQAAAVATRAFHHDPLFEHLEPRALERSRGLGWFWLACLEASGPRARCYGAWQGERLLGVSVWFPPGAYPLPLAGQARELLGGLRALWRRPPGLLDGLRYLLAIDRAHPKEELWYLFLLVVDPLVQRCGLGARLQAPGMAAADAEGLDCYLETQKAENLPYYRRFGYEVLEELRPAPSGPPMWTMRRPAGAAPRAS</sequence>
<dbReference type="Proteomes" id="UP001589788">
    <property type="component" value="Unassembled WGS sequence"/>
</dbReference>
<dbReference type="InterPro" id="IPR000182">
    <property type="entry name" value="GNAT_dom"/>
</dbReference>
<keyword evidence="2" id="KW-0808">Transferase</keyword>
<dbReference type="PANTHER" id="PTHR42791:SF1">
    <property type="entry name" value="N-ACETYLTRANSFERASE DOMAIN-CONTAINING PROTEIN"/>
    <property type="match status" value="1"/>
</dbReference>
<dbReference type="GO" id="GO:0016746">
    <property type="term" value="F:acyltransferase activity"/>
    <property type="evidence" value="ECO:0007669"/>
    <property type="project" value="UniProtKB-KW"/>
</dbReference>
<dbReference type="InterPro" id="IPR052523">
    <property type="entry name" value="Trichothecene_AcTrans"/>
</dbReference>
<keyword evidence="3" id="KW-1185">Reference proteome</keyword>
<dbReference type="EMBL" id="JBHLYQ010000028">
    <property type="protein sequence ID" value="MFC0081360.1"/>
    <property type="molecule type" value="Genomic_DNA"/>
</dbReference>
<protein>
    <submittedName>
        <fullName evidence="2">GNAT family N-acetyltransferase</fullName>
        <ecNumber evidence="2">2.3.1.-</ecNumber>
    </submittedName>
</protein>
<dbReference type="InterPro" id="IPR016181">
    <property type="entry name" value="Acyl_CoA_acyltransferase"/>
</dbReference>
<accession>A0ABV6C0Z2</accession>
<name>A0ABV6C0Z2_9ACTN</name>
<dbReference type="RefSeq" id="WP_377788562.1">
    <property type="nucleotide sequence ID" value="NZ_JBHLYQ010000028.1"/>
</dbReference>
<gene>
    <name evidence="2" type="ORF">ACFFRE_04215</name>
</gene>
<feature type="domain" description="N-acetyltransferase" evidence="1">
    <location>
        <begin position="132"/>
        <end position="208"/>
    </location>
</feature>
<evidence type="ECO:0000259" key="1">
    <source>
        <dbReference type="Pfam" id="PF00583"/>
    </source>
</evidence>
<reference evidence="2 3" key="1">
    <citation type="submission" date="2024-09" db="EMBL/GenBank/DDBJ databases">
        <authorList>
            <person name="Sun Q."/>
            <person name="Mori K."/>
        </authorList>
    </citation>
    <scope>NUCLEOTIDE SEQUENCE [LARGE SCALE GENOMIC DNA]</scope>
    <source>
        <strain evidence="2 3">JCM 15389</strain>
    </source>
</reference>
<organism evidence="2 3">
    <name type="scientific">Aciditerrimonas ferrireducens</name>
    <dbReference type="NCBI Taxonomy" id="667306"/>
    <lineage>
        <taxon>Bacteria</taxon>
        <taxon>Bacillati</taxon>
        <taxon>Actinomycetota</taxon>
        <taxon>Acidimicrobiia</taxon>
        <taxon>Acidimicrobiales</taxon>
        <taxon>Acidimicrobiaceae</taxon>
        <taxon>Aciditerrimonas</taxon>
    </lineage>
</organism>
<evidence type="ECO:0000313" key="3">
    <source>
        <dbReference type="Proteomes" id="UP001589788"/>
    </source>
</evidence>
<dbReference type="Pfam" id="PF00583">
    <property type="entry name" value="Acetyltransf_1"/>
    <property type="match status" value="1"/>
</dbReference>